<accession>A0A0K2UJ64</accession>
<sequence length="74" mass="8670">LSVKWNLFFYVNDKSVLIFQKFAIVIDAFRSFASEIGAKNIVDSFYRNICNRFIVSFRNIFQINVIKTTPKVTI</sequence>
<name>A0A0K2UJ64_LEPSM</name>
<protein>
    <submittedName>
        <fullName evidence="1">Uncharacterized protein</fullName>
    </submittedName>
</protein>
<proteinExistence type="predicted"/>
<evidence type="ECO:0000313" key="1">
    <source>
        <dbReference type="EMBL" id="CDW37716.1"/>
    </source>
</evidence>
<reference evidence="1" key="1">
    <citation type="submission" date="2014-05" db="EMBL/GenBank/DDBJ databases">
        <authorList>
            <person name="Chronopoulou M."/>
        </authorList>
    </citation>
    <scope>NUCLEOTIDE SEQUENCE</scope>
    <source>
        <tissue evidence="1">Whole organism</tissue>
    </source>
</reference>
<dbReference type="EMBL" id="HACA01020355">
    <property type="protein sequence ID" value="CDW37716.1"/>
    <property type="molecule type" value="Transcribed_RNA"/>
</dbReference>
<dbReference type="AlphaFoldDB" id="A0A0K2UJ64"/>
<feature type="non-terminal residue" evidence="1">
    <location>
        <position position="1"/>
    </location>
</feature>
<organism evidence="1">
    <name type="scientific">Lepeophtheirus salmonis</name>
    <name type="common">Salmon louse</name>
    <name type="synonym">Caligus salmonis</name>
    <dbReference type="NCBI Taxonomy" id="72036"/>
    <lineage>
        <taxon>Eukaryota</taxon>
        <taxon>Metazoa</taxon>
        <taxon>Ecdysozoa</taxon>
        <taxon>Arthropoda</taxon>
        <taxon>Crustacea</taxon>
        <taxon>Multicrustacea</taxon>
        <taxon>Hexanauplia</taxon>
        <taxon>Copepoda</taxon>
        <taxon>Siphonostomatoida</taxon>
        <taxon>Caligidae</taxon>
        <taxon>Lepeophtheirus</taxon>
    </lineage>
</organism>